<sequence length="274" mass="31857">MSTYIIGDVQGCYRELKELLALIQFDPSQDRLGFVGDLVNRGPHSLEVLRFIKSLSSPLIVLGNHDLFLLILGYELMPEDSYEHTLHNILRAPDKMELLEWLRGRPLVHYEKNDYALLVHAGLPPQWSIEENLERANEVSLTLQGPYFKEFLKNLFGDEPFQWDNDLKGQERLRYITNAFTRMRFCDEKGGLDLKASGKTSTNREHFQPWFDWRHHEKERVNILFGHWAALNGQCDAPYCHALDTGCTWGHQLTALNLETKQRFAIPCRSSLRM</sequence>
<evidence type="ECO:0000313" key="8">
    <source>
        <dbReference type="Proteomes" id="UP000063965"/>
    </source>
</evidence>
<dbReference type="EMBL" id="CP011126">
    <property type="protein sequence ID" value="AKQ34004.1"/>
    <property type="molecule type" value="Genomic_DNA"/>
</dbReference>
<name>A0ABN4HRA6_9COXI</name>
<feature type="domain" description="Calcineurin-like phosphoesterase" evidence="6">
    <location>
        <begin position="1"/>
        <end position="164"/>
    </location>
</feature>
<proteinExistence type="inferred from homology"/>
<comment type="similarity">
    <text evidence="2 5">Belongs to the Ap4A hydrolase family.</text>
</comment>
<evidence type="ECO:0000256" key="4">
    <source>
        <dbReference type="ARBA" id="ARBA00049417"/>
    </source>
</evidence>
<keyword evidence="3 5" id="KW-0378">Hydrolase</keyword>
<dbReference type="RefSeq" id="WP_048875684.1">
    <property type="nucleotide sequence ID" value="NZ_CP011126.1"/>
</dbReference>
<dbReference type="PIRSF" id="PIRSF000903">
    <property type="entry name" value="B5n-ttraPtase_sm"/>
    <property type="match status" value="1"/>
</dbReference>
<dbReference type="Gene3D" id="3.60.21.10">
    <property type="match status" value="1"/>
</dbReference>
<comment type="catalytic activity">
    <reaction evidence="4 5">
        <text>P(1),P(4)-bis(5'-adenosyl) tetraphosphate + H2O = 2 ADP + 2 H(+)</text>
        <dbReference type="Rhea" id="RHEA:24252"/>
        <dbReference type="ChEBI" id="CHEBI:15377"/>
        <dbReference type="ChEBI" id="CHEBI:15378"/>
        <dbReference type="ChEBI" id="CHEBI:58141"/>
        <dbReference type="ChEBI" id="CHEBI:456216"/>
        <dbReference type="EC" id="3.6.1.41"/>
    </reaction>
</comment>
<dbReference type="PANTHER" id="PTHR40942:SF4">
    <property type="entry name" value="CYTOCHROME C5"/>
    <property type="match status" value="1"/>
</dbReference>
<evidence type="ECO:0000256" key="2">
    <source>
        <dbReference type="ARBA" id="ARBA00005419"/>
    </source>
</evidence>
<dbReference type="EC" id="3.6.1.41" evidence="5"/>
<protein>
    <recommendedName>
        <fullName evidence="5">Bis(5'-nucleosyl)-tetraphosphatase, symmetrical</fullName>
        <ecNumber evidence="5">3.6.1.41</ecNumber>
    </recommendedName>
    <alternativeName>
        <fullName evidence="5">Ap4A hydrolase</fullName>
    </alternativeName>
    <alternativeName>
        <fullName evidence="5">Diadenosine 5',5'''-P1,P4-tetraphosphate pyrophosphohydrolase</fullName>
    </alternativeName>
    <alternativeName>
        <fullName evidence="5">Diadenosine tetraphosphatase</fullName>
    </alternativeName>
</protein>
<dbReference type="Pfam" id="PF00149">
    <property type="entry name" value="Metallophos"/>
    <property type="match status" value="1"/>
</dbReference>
<dbReference type="InterPro" id="IPR029052">
    <property type="entry name" value="Metallo-depent_PP-like"/>
</dbReference>
<evidence type="ECO:0000256" key="3">
    <source>
        <dbReference type="ARBA" id="ARBA00022801"/>
    </source>
</evidence>
<dbReference type="NCBIfam" id="TIGR00668">
    <property type="entry name" value="apaH"/>
    <property type="match status" value="1"/>
</dbReference>
<evidence type="ECO:0000256" key="1">
    <source>
        <dbReference type="ARBA" id="ARBA00003413"/>
    </source>
</evidence>
<dbReference type="InterPro" id="IPR004843">
    <property type="entry name" value="Calcineurin-like_PHP"/>
</dbReference>
<dbReference type="SUPFAM" id="SSF56300">
    <property type="entry name" value="Metallo-dependent phosphatases"/>
    <property type="match status" value="1"/>
</dbReference>
<evidence type="ECO:0000313" key="7">
    <source>
        <dbReference type="EMBL" id="AKQ34004.1"/>
    </source>
</evidence>
<comment type="function">
    <text evidence="1 5">Hydrolyzes diadenosine 5',5'''-P1,P4-tetraphosphate to yield ADP.</text>
</comment>
<accession>A0ABN4HRA6</accession>
<organism evidence="7 8">
    <name type="scientific">Candidatus Coxiella mudrowiae</name>
    <dbReference type="NCBI Taxonomy" id="2054173"/>
    <lineage>
        <taxon>Bacteria</taxon>
        <taxon>Pseudomonadati</taxon>
        <taxon>Pseudomonadota</taxon>
        <taxon>Gammaproteobacteria</taxon>
        <taxon>Legionellales</taxon>
        <taxon>Coxiellaceae</taxon>
        <taxon>Coxiella</taxon>
    </lineage>
</organism>
<dbReference type="CDD" id="cd07422">
    <property type="entry name" value="MPP_ApaH"/>
    <property type="match status" value="1"/>
</dbReference>
<evidence type="ECO:0000259" key="6">
    <source>
        <dbReference type="Pfam" id="PF00149"/>
    </source>
</evidence>
<dbReference type="NCBIfam" id="NF001204">
    <property type="entry name" value="PRK00166.1"/>
    <property type="match status" value="1"/>
</dbReference>
<dbReference type="InterPro" id="IPR004617">
    <property type="entry name" value="ApaH"/>
</dbReference>
<keyword evidence="8" id="KW-1185">Reference proteome</keyword>
<dbReference type="HAMAP" id="MF_00199">
    <property type="entry name" value="ApaH"/>
    <property type="match status" value="1"/>
</dbReference>
<evidence type="ECO:0000256" key="5">
    <source>
        <dbReference type="HAMAP-Rule" id="MF_00199"/>
    </source>
</evidence>
<reference evidence="7 8" key="1">
    <citation type="journal article" date="2015" name="Genome Biol. Evol.">
        <title>Distinctive Genome Reduction Rates Revealed by Genomic Analyses of Two Coxiella-Like Endosymbionts in Ticks.</title>
        <authorList>
            <person name="Gottlieb Y."/>
            <person name="Lalzar I."/>
            <person name="Klasson L."/>
        </authorList>
    </citation>
    <scope>NUCLEOTIDE SEQUENCE [LARGE SCALE GENOMIC DNA]</scope>
    <source>
        <strain evidence="7 8">CRt</strain>
    </source>
</reference>
<gene>
    <name evidence="5 7" type="primary">apaH</name>
    <name evidence="7" type="ORF">CleRT_15210</name>
</gene>
<dbReference type="Proteomes" id="UP000063965">
    <property type="component" value="Chromosome"/>
</dbReference>
<dbReference type="PANTHER" id="PTHR40942">
    <property type="match status" value="1"/>
</dbReference>